<name>M4QTM2_9CAUD</name>
<dbReference type="KEGG" id="vg:15011149"/>
<dbReference type="RefSeq" id="YP_007674596.1">
    <property type="nucleotide sequence ID" value="NC_020851.1"/>
</dbReference>
<protein>
    <submittedName>
        <fullName evidence="1">Uncharacterized protein</fullName>
    </submittedName>
</protein>
<dbReference type="EMBL" id="HQ633071">
    <property type="protein sequence ID" value="AGH31744.1"/>
    <property type="molecule type" value="Genomic_DNA"/>
</dbReference>
<sequence>MTKFLKPHVHNQSLLNPKSGDPDGFVSNDGMWAAVPLAGKKKGFCIIHNGSQVHSVKTYKQALDYIKKYSKIKKKATSSLEQFL</sequence>
<proteinExistence type="predicted"/>
<evidence type="ECO:0000313" key="2">
    <source>
        <dbReference type="Proteomes" id="UP000201252"/>
    </source>
</evidence>
<dbReference type="Proteomes" id="UP000201252">
    <property type="component" value="Segment"/>
</dbReference>
<accession>M4QTM2</accession>
<organism evidence="1 2">
    <name type="scientific">Synechococcus phage S-SKS1</name>
    <dbReference type="NCBI Taxonomy" id="754042"/>
    <lineage>
        <taxon>Viruses</taxon>
        <taxon>Duplodnaviria</taxon>
        <taxon>Heunggongvirae</taxon>
        <taxon>Uroviricota</taxon>
        <taxon>Caudoviricetes</taxon>
        <taxon>Llyrvirus</taxon>
        <taxon>Llyrvirus SSKS1</taxon>
    </lineage>
</organism>
<dbReference type="OrthoDB" id="41216at10239"/>
<keyword evidence="2" id="KW-1185">Reference proteome</keyword>
<evidence type="ECO:0000313" key="1">
    <source>
        <dbReference type="EMBL" id="AGH31744.1"/>
    </source>
</evidence>
<reference evidence="1 2" key="1">
    <citation type="submission" date="2010-10" db="EMBL/GenBank/DDBJ databases">
        <title>The Genome Sequence of Synechococcus phage S-SKS1.</title>
        <authorList>
            <consortium name="The Broad Institute Genome Sequencing Platform"/>
            <person name="Henn M.R."/>
            <person name="Clokie M."/>
            <person name="Levin J."/>
            <person name="Malboeuf C."/>
            <person name="Casali M."/>
            <person name="Russ C."/>
            <person name="Lennon N."/>
            <person name="Chapman S.B."/>
            <person name="Erlich R."/>
            <person name="Young S.K."/>
            <person name="Yandava C."/>
            <person name="Zeng Q."/>
            <person name="Alvarado L."/>
            <person name="Anderson S."/>
            <person name="Berlin A."/>
            <person name="Chen Z."/>
            <person name="Freedman E."/>
            <person name="Gellesch M."/>
            <person name="Goldberg J."/>
            <person name="Green L."/>
            <person name="Griggs A."/>
            <person name="Gujja S."/>
            <person name="Heilman E.R."/>
            <person name="Heiman D."/>
            <person name="Hollinger A."/>
            <person name="Howarth C."/>
            <person name="Larson L."/>
            <person name="Mehta T."/>
            <person name="Pearson M."/>
            <person name="Roberts A."/>
            <person name="Ryan E."/>
            <person name="Saif S."/>
            <person name="Shea T."/>
            <person name="Shenoy N."/>
            <person name="Sisk P."/>
            <person name="Stolte C."/>
            <person name="Sykes S."/>
            <person name="White J."/>
            <person name="Haas B."/>
            <person name="Nusbaum C."/>
            <person name="Birren B."/>
        </authorList>
    </citation>
    <scope>NUCLEOTIDE SEQUENCE [LARGE SCALE GENOMIC DNA]</scope>
</reference>
<dbReference type="GeneID" id="15011149"/>
<gene>
    <name evidence="1" type="ORF">SWZG_00238</name>
</gene>